<dbReference type="EMBL" id="BPLQ01012923">
    <property type="protein sequence ID" value="GIY68720.1"/>
    <property type="molecule type" value="Genomic_DNA"/>
</dbReference>
<evidence type="ECO:0000313" key="4">
    <source>
        <dbReference type="Proteomes" id="UP001054837"/>
    </source>
</evidence>
<dbReference type="PROSITE" id="PS51406">
    <property type="entry name" value="FIBRINOGEN_C_2"/>
    <property type="match status" value="1"/>
</dbReference>
<keyword evidence="1" id="KW-0472">Membrane</keyword>
<feature type="domain" description="Fibrinogen C-terminal" evidence="2">
    <location>
        <begin position="89"/>
        <end position="304"/>
    </location>
</feature>
<name>A0AAV4VFI0_9ARAC</name>
<dbReference type="Gene3D" id="3.90.215.10">
    <property type="entry name" value="Gamma Fibrinogen, chain A, domain 1"/>
    <property type="match status" value="1"/>
</dbReference>
<dbReference type="CDD" id="cd00087">
    <property type="entry name" value="FReD"/>
    <property type="match status" value="1"/>
</dbReference>
<keyword evidence="1" id="KW-1133">Transmembrane helix</keyword>
<dbReference type="GO" id="GO:0005615">
    <property type="term" value="C:extracellular space"/>
    <property type="evidence" value="ECO:0007669"/>
    <property type="project" value="TreeGrafter"/>
</dbReference>
<sequence>MGSCPDAIEKIGQHSIFCGIICGLLCATGIIIVAVISPRENTTDCADSQNSLAVLQLAEDLLSKTKEFYHSCAHKSATDVPGVTGVTDVLPQERPRDCSEILDKSNSISGVYTVWPTGNFTSEKYIRVYCDMSIEGEIWMVIQRRFYPGKQKFDLKWENYKKGFGDLSNEFWLGNENIYTLTNQAPYEVRFDLEDANGEHRFAVYSNFRIDDEASRYLLHINNYYGNAGDGMKFYNGQRFATRDNDLMEVASKMRGPWWFFEWSYVNLNGLYMAGENSPQSMHWYLWKKNVGLAGVQIKMRLKS</sequence>
<keyword evidence="1" id="KW-0812">Transmembrane</keyword>
<gene>
    <name evidence="3" type="primary">Tnr</name>
    <name evidence="3" type="ORF">CDAR_315441</name>
</gene>
<organism evidence="3 4">
    <name type="scientific">Caerostris darwini</name>
    <dbReference type="NCBI Taxonomy" id="1538125"/>
    <lineage>
        <taxon>Eukaryota</taxon>
        <taxon>Metazoa</taxon>
        <taxon>Ecdysozoa</taxon>
        <taxon>Arthropoda</taxon>
        <taxon>Chelicerata</taxon>
        <taxon>Arachnida</taxon>
        <taxon>Araneae</taxon>
        <taxon>Araneomorphae</taxon>
        <taxon>Entelegynae</taxon>
        <taxon>Araneoidea</taxon>
        <taxon>Araneidae</taxon>
        <taxon>Caerostris</taxon>
    </lineage>
</organism>
<protein>
    <recommendedName>
        <fullName evidence="2">Fibrinogen C-terminal domain-containing protein</fullName>
    </recommendedName>
</protein>
<dbReference type="SUPFAM" id="SSF56496">
    <property type="entry name" value="Fibrinogen C-terminal domain-like"/>
    <property type="match status" value="1"/>
</dbReference>
<evidence type="ECO:0000313" key="3">
    <source>
        <dbReference type="EMBL" id="GIY68720.1"/>
    </source>
</evidence>
<accession>A0AAV4VFI0</accession>
<evidence type="ECO:0000256" key="1">
    <source>
        <dbReference type="SAM" id="Phobius"/>
    </source>
</evidence>
<dbReference type="InterPro" id="IPR036056">
    <property type="entry name" value="Fibrinogen-like_C"/>
</dbReference>
<dbReference type="PANTHER" id="PTHR19143:SF458">
    <property type="entry name" value="FIBRINOGEN C-TERMINAL DOMAIN-CONTAINING PROTEIN-RELATED"/>
    <property type="match status" value="1"/>
</dbReference>
<dbReference type="InterPro" id="IPR002181">
    <property type="entry name" value="Fibrinogen_a/b/g_C_dom"/>
</dbReference>
<dbReference type="AlphaFoldDB" id="A0AAV4VFI0"/>
<dbReference type="SMART" id="SM00186">
    <property type="entry name" value="FBG"/>
    <property type="match status" value="1"/>
</dbReference>
<dbReference type="PANTHER" id="PTHR19143">
    <property type="entry name" value="FIBRINOGEN/TENASCIN/ANGIOPOEITIN"/>
    <property type="match status" value="1"/>
</dbReference>
<dbReference type="Pfam" id="PF00147">
    <property type="entry name" value="Fibrinogen_C"/>
    <property type="match status" value="1"/>
</dbReference>
<dbReference type="Proteomes" id="UP001054837">
    <property type="component" value="Unassembled WGS sequence"/>
</dbReference>
<dbReference type="InterPro" id="IPR014716">
    <property type="entry name" value="Fibrinogen_a/b/g_C_1"/>
</dbReference>
<reference evidence="3 4" key="1">
    <citation type="submission" date="2021-06" db="EMBL/GenBank/DDBJ databases">
        <title>Caerostris darwini draft genome.</title>
        <authorList>
            <person name="Kono N."/>
            <person name="Arakawa K."/>
        </authorList>
    </citation>
    <scope>NUCLEOTIDE SEQUENCE [LARGE SCALE GENOMIC DNA]</scope>
</reference>
<feature type="transmembrane region" description="Helical" evidence="1">
    <location>
        <begin position="16"/>
        <end position="36"/>
    </location>
</feature>
<keyword evidence="4" id="KW-1185">Reference proteome</keyword>
<dbReference type="InterPro" id="IPR050373">
    <property type="entry name" value="Fibrinogen_C-term_domain"/>
</dbReference>
<comment type="caution">
    <text evidence="3">The sequence shown here is derived from an EMBL/GenBank/DDBJ whole genome shotgun (WGS) entry which is preliminary data.</text>
</comment>
<evidence type="ECO:0000259" key="2">
    <source>
        <dbReference type="PROSITE" id="PS51406"/>
    </source>
</evidence>
<proteinExistence type="predicted"/>